<dbReference type="EC" id="3.5.-.-" evidence="2"/>
<keyword evidence="2" id="KW-0378">Hydrolase</keyword>
<keyword evidence="3" id="KW-1185">Reference proteome</keyword>
<sequence>MLTQPTAIDPEGMQRSAAFAHGMVAPAGPTLYIGGQNGVDGSGRMLEGLAAQTQQALRNVLAVLEAAGSGPDFVVKLTIYLAPGVEVNEAYAAAAEVWGTRRTSVTVLSVAPAKPGALVEIDAIAAAPS</sequence>
<dbReference type="Proteomes" id="UP001321506">
    <property type="component" value="Unassembled WGS sequence"/>
</dbReference>
<dbReference type="InterPro" id="IPR035959">
    <property type="entry name" value="RutC-like_sf"/>
</dbReference>
<comment type="caution">
    <text evidence="2">The sequence shown here is derived from an EMBL/GenBank/DDBJ whole genome shotgun (WGS) entry which is preliminary data.</text>
</comment>
<reference evidence="2 3" key="1">
    <citation type="submission" date="2023-04" db="EMBL/GenBank/DDBJ databases">
        <title>Klugiella caeni sp. nov. isolated from the sludge of biochemical tank.</title>
        <authorList>
            <person name="Geng K."/>
        </authorList>
    </citation>
    <scope>NUCLEOTIDE SEQUENCE [LARGE SCALE GENOMIC DNA]</scope>
    <source>
        <strain evidence="2 3">YN-L-19</strain>
    </source>
</reference>
<dbReference type="AlphaFoldDB" id="A0AAW6T324"/>
<dbReference type="CDD" id="cd00448">
    <property type="entry name" value="YjgF_YER057c_UK114_family"/>
    <property type="match status" value="1"/>
</dbReference>
<name>A0AAW6T324_9MICO</name>
<protein>
    <submittedName>
        <fullName evidence="2">RidA family protein</fullName>
        <ecNumber evidence="2">3.5.-.-</ecNumber>
    </submittedName>
</protein>
<dbReference type="PANTHER" id="PTHR11803">
    <property type="entry name" value="2-IMINOBUTANOATE/2-IMINOPROPANOATE DEAMINASE RIDA"/>
    <property type="match status" value="1"/>
</dbReference>
<comment type="similarity">
    <text evidence="1">Belongs to the RutC family.</text>
</comment>
<accession>A0AAW6T324</accession>
<dbReference type="EMBL" id="JASATX010000001">
    <property type="protein sequence ID" value="MDI2098211.1"/>
    <property type="molecule type" value="Genomic_DNA"/>
</dbReference>
<dbReference type="GO" id="GO:0005829">
    <property type="term" value="C:cytosol"/>
    <property type="evidence" value="ECO:0007669"/>
    <property type="project" value="TreeGrafter"/>
</dbReference>
<dbReference type="GO" id="GO:0019239">
    <property type="term" value="F:deaminase activity"/>
    <property type="evidence" value="ECO:0007669"/>
    <property type="project" value="TreeGrafter"/>
</dbReference>
<evidence type="ECO:0000313" key="3">
    <source>
        <dbReference type="Proteomes" id="UP001321506"/>
    </source>
</evidence>
<dbReference type="SUPFAM" id="SSF55298">
    <property type="entry name" value="YjgF-like"/>
    <property type="match status" value="1"/>
</dbReference>
<dbReference type="RefSeq" id="WP_281487961.1">
    <property type="nucleotide sequence ID" value="NZ_JASATX010000001.1"/>
</dbReference>
<dbReference type="Pfam" id="PF01042">
    <property type="entry name" value="Ribonuc_L-PSP"/>
    <property type="match status" value="1"/>
</dbReference>
<organism evidence="2 3">
    <name type="scientific">Ruicaihuangia caeni</name>
    <dbReference type="NCBI Taxonomy" id="3042517"/>
    <lineage>
        <taxon>Bacteria</taxon>
        <taxon>Bacillati</taxon>
        <taxon>Actinomycetota</taxon>
        <taxon>Actinomycetes</taxon>
        <taxon>Micrococcales</taxon>
        <taxon>Microbacteriaceae</taxon>
        <taxon>Ruicaihuangia</taxon>
    </lineage>
</organism>
<evidence type="ECO:0000256" key="1">
    <source>
        <dbReference type="ARBA" id="ARBA00010552"/>
    </source>
</evidence>
<evidence type="ECO:0000313" key="2">
    <source>
        <dbReference type="EMBL" id="MDI2098211.1"/>
    </source>
</evidence>
<proteinExistence type="inferred from homology"/>
<dbReference type="InterPro" id="IPR006175">
    <property type="entry name" value="YjgF/YER057c/UK114"/>
</dbReference>
<dbReference type="Gene3D" id="3.30.1330.40">
    <property type="entry name" value="RutC-like"/>
    <property type="match status" value="1"/>
</dbReference>
<gene>
    <name evidence="2" type="ORF">QF206_04435</name>
</gene>
<dbReference type="PANTHER" id="PTHR11803:SF58">
    <property type="entry name" value="PROTEIN HMF1-RELATED"/>
    <property type="match status" value="1"/>
</dbReference>